<dbReference type="WBParaSite" id="NBR_0000159601-mRNA-1">
    <property type="protein sequence ID" value="NBR_0000159601-mRNA-1"/>
    <property type="gene ID" value="NBR_0000159601"/>
</dbReference>
<keyword evidence="4" id="KW-1185">Reference proteome</keyword>
<proteinExistence type="predicted"/>
<dbReference type="Gene3D" id="3.10.100.10">
    <property type="entry name" value="Mannose-Binding Protein A, subunit A"/>
    <property type="match status" value="1"/>
</dbReference>
<organism evidence="5">
    <name type="scientific">Nippostrongylus brasiliensis</name>
    <name type="common">Rat hookworm</name>
    <dbReference type="NCBI Taxonomy" id="27835"/>
    <lineage>
        <taxon>Eukaryota</taxon>
        <taxon>Metazoa</taxon>
        <taxon>Ecdysozoa</taxon>
        <taxon>Nematoda</taxon>
        <taxon>Chromadorea</taxon>
        <taxon>Rhabditida</taxon>
        <taxon>Rhabditina</taxon>
        <taxon>Rhabditomorpha</taxon>
        <taxon>Strongyloidea</taxon>
        <taxon>Heligmosomidae</taxon>
        <taxon>Nippostrongylus</taxon>
    </lineage>
</organism>
<dbReference type="InterPro" id="IPR001304">
    <property type="entry name" value="C-type_lectin-like"/>
</dbReference>
<dbReference type="SUPFAM" id="SSF56436">
    <property type="entry name" value="C-type lectin-like"/>
    <property type="match status" value="1"/>
</dbReference>
<protein>
    <submittedName>
        <fullName evidence="5">C-type lectin domain-containing protein</fullName>
    </submittedName>
</protein>
<sequence length="228" mass="25995">MLGLPISAVLVLTFCNYVGTFKAIAPGNDGELDLSKKFENEGWTYFEKSHKFYKAFIEQTIQPEAKQRCRDKGGQLATIHSWEEDNLIYSLIRESDPAVYQLTYDAHFWIGMQKSRGSDYRWLDGSPTDYTNWGSGEPSDRSEPSRTRACQIATLLSNSAVLMDSWPIIFGILTAICQLLHLDVHDCFRVRIIEQLAAWCRTRHGVSTKFAPVRVPLHRERRSTAQCG</sequence>
<dbReference type="PROSITE" id="PS50041">
    <property type="entry name" value="C_TYPE_LECTIN_2"/>
    <property type="match status" value="1"/>
</dbReference>
<evidence type="ECO:0000256" key="1">
    <source>
        <dbReference type="SAM" id="SignalP"/>
    </source>
</evidence>
<reference evidence="5" key="1">
    <citation type="submission" date="2017-02" db="UniProtKB">
        <authorList>
            <consortium name="WormBaseParasite"/>
        </authorList>
    </citation>
    <scope>IDENTIFICATION</scope>
</reference>
<evidence type="ECO:0000313" key="3">
    <source>
        <dbReference type="EMBL" id="VDL65136.1"/>
    </source>
</evidence>
<evidence type="ECO:0000259" key="2">
    <source>
        <dbReference type="PROSITE" id="PS50041"/>
    </source>
</evidence>
<dbReference type="CDD" id="cd00037">
    <property type="entry name" value="CLECT"/>
    <property type="match status" value="1"/>
</dbReference>
<accession>A0A0N4XGE4</accession>
<dbReference type="SMART" id="SM00034">
    <property type="entry name" value="CLECT"/>
    <property type="match status" value="1"/>
</dbReference>
<reference evidence="3 4" key="2">
    <citation type="submission" date="2018-11" db="EMBL/GenBank/DDBJ databases">
        <authorList>
            <consortium name="Pathogen Informatics"/>
        </authorList>
    </citation>
    <scope>NUCLEOTIDE SEQUENCE [LARGE SCALE GENOMIC DNA]</scope>
</reference>
<evidence type="ECO:0000313" key="5">
    <source>
        <dbReference type="WBParaSite" id="NBR_0000159601-mRNA-1"/>
    </source>
</evidence>
<feature type="chain" id="PRO_5043124660" evidence="1">
    <location>
        <begin position="21"/>
        <end position="228"/>
    </location>
</feature>
<gene>
    <name evidence="3" type="ORF">NBR_LOCUS1597</name>
</gene>
<keyword evidence="1" id="KW-0732">Signal</keyword>
<dbReference type="InterPro" id="IPR050111">
    <property type="entry name" value="C-type_lectin/snaclec_domain"/>
</dbReference>
<name>A0A0N4XGE4_NIPBR</name>
<dbReference type="Pfam" id="PF00059">
    <property type="entry name" value="Lectin_C"/>
    <property type="match status" value="1"/>
</dbReference>
<feature type="signal peptide" evidence="1">
    <location>
        <begin position="1"/>
        <end position="20"/>
    </location>
</feature>
<feature type="domain" description="C-type lectin" evidence="2">
    <location>
        <begin position="64"/>
        <end position="166"/>
    </location>
</feature>
<evidence type="ECO:0000313" key="4">
    <source>
        <dbReference type="Proteomes" id="UP000271162"/>
    </source>
</evidence>
<dbReference type="InterPro" id="IPR016187">
    <property type="entry name" value="CTDL_fold"/>
</dbReference>
<dbReference type="EMBL" id="UYSL01001355">
    <property type="protein sequence ID" value="VDL65136.1"/>
    <property type="molecule type" value="Genomic_DNA"/>
</dbReference>
<dbReference type="AlphaFoldDB" id="A0A0N4XGE4"/>
<dbReference type="Proteomes" id="UP000271162">
    <property type="component" value="Unassembled WGS sequence"/>
</dbReference>
<dbReference type="InterPro" id="IPR016186">
    <property type="entry name" value="C-type_lectin-like/link_sf"/>
</dbReference>
<dbReference type="STRING" id="27835.A0A0N4XGE4"/>
<dbReference type="PANTHER" id="PTHR22803">
    <property type="entry name" value="MANNOSE, PHOSPHOLIPASE, LECTIN RECEPTOR RELATED"/>
    <property type="match status" value="1"/>
</dbReference>